<feature type="chain" id="PRO_5046371481" evidence="2">
    <location>
        <begin position="26"/>
        <end position="475"/>
    </location>
</feature>
<dbReference type="RefSeq" id="XP_021861479.2">
    <property type="nucleotide sequence ID" value="XM_022005787.2"/>
</dbReference>
<proteinExistence type="inferred from homology"/>
<comment type="similarity">
    <text evidence="1">Belongs to the peptidase S10 family.</text>
</comment>
<dbReference type="PANTHER" id="PTHR11802:SF224">
    <property type="entry name" value="SERINE CARBOXYPEPTIDASE-LIKE 7 ISOFORM X1"/>
    <property type="match status" value="1"/>
</dbReference>
<dbReference type="SUPFAM" id="SSF53474">
    <property type="entry name" value="alpha/beta-Hydrolases"/>
    <property type="match status" value="1"/>
</dbReference>
<dbReference type="InterPro" id="IPR029058">
    <property type="entry name" value="AB_hydrolase_fold"/>
</dbReference>
<evidence type="ECO:0000256" key="2">
    <source>
        <dbReference type="SAM" id="SignalP"/>
    </source>
</evidence>
<organism evidence="3 4">
    <name type="scientific">Spinacia oleracea</name>
    <name type="common">Spinach</name>
    <dbReference type="NCBI Taxonomy" id="3562"/>
    <lineage>
        <taxon>Eukaryota</taxon>
        <taxon>Viridiplantae</taxon>
        <taxon>Streptophyta</taxon>
        <taxon>Embryophyta</taxon>
        <taxon>Tracheophyta</taxon>
        <taxon>Spermatophyta</taxon>
        <taxon>Magnoliopsida</taxon>
        <taxon>eudicotyledons</taxon>
        <taxon>Gunneridae</taxon>
        <taxon>Pentapetalae</taxon>
        <taxon>Caryophyllales</taxon>
        <taxon>Chenopodiaceae</taxon>
        <taxon>Chenopodioideae</taxon>
        <taxon>Anserineae</taxon>
        <taxon>Spinacia</taxon>
    </lineage>
</organism>
<reference evidence="3" key="1">
    <citation type="journal article" date="2021" name="Nat. Commun.">
        <title>Genomic analyses provide insights into spinach domestication and the genetic basis of agronomic traits.</title>
        <authorList>
            <person name="Cai X."/>
            <person name="Sun X."/>
            <person name="Xu C."/>
            <person name="Sun H."/>
            <person name="Wang X."/>
            <person name="Ge C."/>
            <person name="Zhang Z."/>
            <person name="Wang Q."/>
            <person name="Fei Z."/>
            <person name="Jiao C."/>
            <person name="Wang Q."/>
        </authorList>
    </citation>
    <scope>NUCLEOTIDE SEQUENCE [LARGE SCALE GENOMIC DNA]</scope>
    <source>
        <strain evidence="3">cv. Varoflay</strain>
    </source>
</reference>
<dbReference type="PANTHER" id="PTHR11802">
    <property type="entry name" value="SERINE PROTEASE FAMILY S10 SERINE CARBOXYPEPTIDASE"/>
    <property type="match status" value="1"/>
</dbReference>
<dbReference type="Pfam" id="PF00450">
    <property type="entry name" value="Peptidase_S10"/>
    <property type="match status" value="1"/>
</dbReference>
<keyword evidence="3" id="KW-1185">Reference proteome</keyword>
<dbReference type="GO" id="GO:0006508">
    <property type="term" value="P:proteolysis"/>
    <property type="evidence" value="ECO:0007669"/>
    <property type="project" value="InterPro"/>
</dbReference>
<evidence type="ECO:0000313" key="3">
    <source>
        <dbReference type="Proteomes" id="UP000813463"/>
    </source>
</evidence>
<feature type="signal peptide" evidence="2">
    <location>
        <begin position="1"/>
        <end position="25"/>
    </location>
</feature>
<dbReference type="GO" id="GO:0004185">
    <property type="term" value="F:serine-type carboxypeptidase activity"/>
    <property type="evidence" value="ECO:0007669"/>
    <property type="project" value="InterPro"/>
</dbReference>
<accession>A0A9R0J597</accession>
<keyword evidence="2" id="KW-0732">Signal</keyword>
<dbReference type="Gene3D" id="3.40.50.12670">
    <property type="match status" value="1"/>
</dbReference>
<evidence type="ECO:0000256" key="1">
    <source>
        <dbReference type="ARBA" id="ARBA00009431"/>
    </source>
</evidence>
<dbReference type="PRINTS" id="PR00724">
    <property type="entry name" value="CRBOXYPTASEC"/>
</dbReference>
<dbReference type="GO" id="GO:0019748">
    <property type="term" value="P:secondary metabolic process"/>
    <property type="evidence" value="ECO:0000318"/>
    <property type="project" value="GO_Central"/>
</dbReference>
<reference evidence="4" key="2">
    <citation type="submission" date="2025-08" db="UniProtKB">
        <authorList>
            <consortium name="RefSeq"/>
        </authorList>
    </citation>
    <scope>IDENTIFICATION</scope>
    <source>
        <tissue evidence="4">Leaf</tissue>
    </source>
</reference>
<dbReference type="KEGG" id="soe:110800479"/>
<gene>
    <name evidence="4" type="primary">LOC110800479</name>
</gene>
<dbReference type="Gene3D" id="3.40.50.1820">
    <property type="entry name" value="alpha/beta hydrolase"/>
    <property type="match status" value="1"/>
</dbReference>
<name>A0A9R0J597_SPIOL</name>
<dbReference type="InterPro" id="IPR001563">
    <property type="entry name" value="Peptidase_S10"/>
</dbReference>
<protein>
    <submittedName>
        <fullName evidence="4">Serine carboxypeptidase-like 7 isoform X1</fullName>
    </submittedName>
</protein>
<dbReference type="GeneID" id="110800479"/>
<evidence type="ECO:0000313" key="4">
    <source>
        <dbReference type="RefSeq" id="XP_021861479.2"/>
    </source>
</evidence>
<sequence length="475" mass="53562">MGNILNFFVLEIFLVVVLTPNSCAASPNIIKSVPGFPGILPFHLETGYVGVGENEEVQLFYYFIKSERNPEKDPLMLWLTGGPGCSALSGLVLEIGPLIFNTSACDWHSKSPTYQLNPFSWTKIASIIFLDSPVGTGFSYAKNPGGYYTDDITSSRRVYQFLSKWLVDHGGFISNPLYISGDSYCGRTVPIIVQEISNGNKVGIQPVMNLQGYILGNPSTQHEEEETKSKYDYAHRVSLLSDELYESTKVSCNRSCADKEVDDVKCAHNLQAVSYNLDRVFAAHVLKPKCISNQTWCQESIYQLLYYWANNIQVQAALHIQKGTKPYWIRCNSTLAYTHNVGSSFSYHQNFTQKPIRALIYSGDQDMVVSYVTTLGWIKMLNVSIAEDWRPWFVNGQVAGCMSRYTTRFSNGNYHLTYATVKLFCERRKMPSSSRIAGEVTCFYLLHTANLQIPETVIACRLKRKADVQRRSIAI</sequence>
<dbReference type="AlphaFoldDB" id="A0A9R0J597"/>
<dbReference type="GO" id="GO:0016747">
    <property type="term" value="F:acyltransferase activity, transferring groups other than amino-acyl groups"/>
    <property type="evidence" value="ECO:0000318"/>
    <property type="project" value="GO_Central"/>
</dbReference>
<dbReference type="Proteomes" id="UP000813463">
    <property type="component" value="Chromosome 3"/>
</dbReference>